<dbReference type="InterPro" id="IPR013216">
    <property type="entry name" value="Methyltransf_11"/>
</dbReference>
<dbReference type="GO" id="GO:0008757">
    <property type="term" value="F:S-adenosylmethionine-dependent methyltransferase activity"/>
    <property type="evidence" value="ECO:0007669"/>
    <property type="project" value="InterPro"/>
</dbReference>
<dbReference type="Gene3D" id="3.40.50.150">
    <property type="entry name" value="Vaccinia Virus protein VP39"/>
    <property type="match status" value="1"/>
</dbReference>
<dbReference type="AlphaFoldDB" id="A0A3D9HIQ3"/>
<dbReference type="InterPro" id="IPR029063">
    <property type="entry name" value="SAM-dependent_MTases_sf"/>
</dbReference>
<dbReference type="GO" id="GO:0032259">
    <property type="term" value="P:methylation"/>
    <property type="evidence" value="ECO:0007669"/>
    <property type="project" value="UniProtKB-KW"/>
</dbReference>
<sequence>MIISNGNQGRILPKIDGQILQVLMDILDQYPDEALQIPRMIEMLAAARISLLKEEDISVADPEAGGVADYAISHNLNQLKEMIALDRPLHLINPLRSIALVMERVKSLKVLTVGPRTEVEIYGLIACGFDPVNVTGLDLISYSPFIDVGDMHAMPYPDNSFDVLVMGWVLAYSTDHETAAREALRVTKPGGFFAIGCQYVPPNAEGGYDTPSKKLFNHTDDILALFGDEIEAVFFRHDIHPTRLDKPGAVMTIFQRKG</sequence>
<reference evidence="2 3" key="1">
    <citation type="submission" date="2018-07" db="EMBL/GenBank/DDBJ databases">
        <title>Genomic Encyclopedia of Type Strains, Phase III (KMG-III): the genomes of soil and plant-associated and newly described type strains.</title>
        <authorList>
            <person name="Whitman W."/>
        </authorList>
    </citation>
    <scope>NUCLEOTIDE SEQUENCE [LARGE SCALE GENOMIC DNA]</scope>
    <source>
        <strain evidence="2 3">CECT 8488</strain>
    </source>
</reference>
<keyword evidence="2" id="KW-0489">Methyltransferase</keyword>
<name>A0A3D9HIQ3_9PROT</name>
<dbReference type="Proteomes" id="UP000256845">
    <property type="component" value="Unassembled WGS sequence"/>
</dbReference>
<dbReference type="SUPFAM" id="SSF53335">
    <property type="entry name" value="S-adenosyl-L-methionine-dependent methyltransferases"/>
    <property type="match status" value="1"/>
</dbReference>
<keyword evidence="3" id="KW-1185">Reference proteome</keyword>
<dbReference type="RefSeq" id="WP_115937350.1">
    <property type="nucleotide sequence ID" value="NZ_QRDW01000006.1"/>
</dbReference>
<dbReference type="EMBL" id="QRDW01000006">
    <property type="protein sequence ID" value="RED49151.1"/>
    <property type="molecule type" value="Genomic_DNA"/>
</dbReference>
<dbReference type="Pfam" id="PF08241">
    <property type="entry name" value="Methyltransf_11"/>
    <property type="match status" value="1"/>
</dbReference>
<comment type="caution">
    <text evidence="2">The sequence shown here is derived from an EMBL/GenBank/DDBJ whole genome shotgun (WGS) entry which is preliminary data.</text>
</comment>
<dbReference type="OrthoDB" id="9795634at2"/>
<evidence type="ECO:0000259" key="1">
    <source>
        <dbReference type="Pfam" id="PF08241"/>
    </source>
</evidence>
<feature type="domain" description="Methyltransferase type 11" evidence="1">
    <location>
        <begin position="147"/>
        <end position="195"/>
    </location>
</feature>
<protein>
    <submittedName>
        <fullName evidence="2">Methyltransferase family protein</fullName>
    </submittedName>
</protein>
<evidence type="ECO:0000313" key="3">
    <source>
        <dbReference type="Proteomes" id="UP000256845"/>
    </source>
</evidence>
<proteinExistence type="predicted"/>
<evidence type="ECO:0000313" key="2">
    <source>
        <dbReference type="EMBL" id="RED49151.1"/>
    </source>
</evidence>
<gene>
    <name evidence="2" type="ORF">DFP90_106128</name>
</gene>
<organism evidence="2 3">
    <name type="scientific">Aestuariispira insulae</name>
    <dbReference type="NCBI Taxonomy" id="1461337"/>
    <lineage>
        <taxon>Bacteria</taxon>
        <taxon>Pseudomonadati</taxon>
        <taxon>Pseudomonadota</taxon>
        <taxon>Alphaproteobacteria</taxon>
        <taxon>Rhodospirillales</taxon>
        <taxon>Kiloniellaceae</taxon>
        <taxon>Aestuariispira</taxon>
    </lineage>
</organism>
<keyword evidence="2" id="KW-0808">Transferase</keyword>
<accession>A0A3D9HIQ3</accession>